<keyword evidence="2" id="KW-1185">Reference proteome</keyword>
<dbReference type="EMBL" id="CACRXK020026690">
    <property type="protein sequence ID" value="CAB4040363.1"/>
    <property type="molecule type" value="Genomic_DNA"/>
</dbReference>
<reference evidence="1" key="1">
    <citation type="submission" date="2020-04" db="EMBL/GenBank/DDBJ databases">
        <authorList>
            <person name="Alioto T."/>
            <person name="Alioto T."/>
            <person name="Gomez Garrido J."/>
        </authorList>
    </citation>
    <scope>NUCLEOTIDE SEQUENCE</scope>
    <source>
        <strain evidence="1">A484AB</strain>
    </source>
</reference>
<evidence type="ECO:0000313" key="2">
    <source>
        <dbReference type="Proteomes" id="UP001152795"/>
    </source>
</evidence>
<organism evidence="1 2">
    <name type="scientific">Paramuricea clavata</name>
    <name type="common">Red gorgonian</name>
    <name type="synonym">Violescent sea-whip</name>
    <dbReference type="NCBI Taxonomy" id="317549"/>
    <lineage>
        <taxon>Eukaryota</taxon>
        <taxon>Metazoa</taxon>
        <taxon>Cnidaria</taxon>
        <taxon>Anthozoa</taxon>
        <taxon>Octocorallia</taxon>
        <taxon>Malacalcyonacea</taxon>
        <taxon>Plexauridae</taxon>
        <taxon>Paramuricea</taxon>
    </lineage>
</organism>
<evidence type="ECO:0000313" key="1">
    <source>
        <dbReference type="EMBL" id="CAB4040363.1"/>
    </source>
</evidence>
<dbReference type="Proteomes" id="UP001152795">
    <property type="component" value="Unassembled WGS sequence"/>
</dbReference>
<gene>
    <name evidence="1" type="ORF">PACLA_8A071195</name>
</gene>
<proteinExistence type="predicted"/>
<accession>A0A6S7LQ09</accession>
<protein>
    <submittedName>
        <fullName evidence="1">Uncharacterized protein</fullName>
    </submittedName>
</protein>
<comment type="caution">
    <text evidence="1">The sequence shown here is derived from an EMBL/GenBank/DDBJ whole genome shotgun (WGS) entry which is preliminary data.</text>
</comment>
<name>A0A6S7LQ09_PARCT</name>
<sequence>MVWSILNHQSKGQFKQDDVNALQEVIDARTKRSSVQVGFNLASFSMNLMNRMQLNYIERRADKDRELLAISMKEGAARLTVFNEHFQRTTSVIINQVKKLTKISIKLALERTRWEVRSLINTFQIELTDFHSALIDLMHHKTSPLLLDPNHLNQAFARLKERAVATDMRHPVLDDAGLVYQSEVDTLVKNNQLTIFIHVPMYKAPLLDMYKYLQTPIFLQAPLAITIQTEFSHLAVNKERSMAKHFTKEELTKCKIFGDIWHCPERNFLSIKPANLCLFNLFQQQIEQVKANCKNQLEKVEFSATQLGNNKFQLSLPEKVNMTKMCKNDTNTSLQLPEGNSVITIKDDCPTVQVIDHVFYHNPKIVIRHELIHLPLLANRSNWLTEIDRSVNDLLSSYDSMIKVAETVSFGQFLEKINNVKSYQLPHIYTIVVAIGTITLIVLSTTILVLYIKKKLKKLKTKLSEPEVAVKFVQSVATCQPVNASIFMTRRINDQ</sequence>
<dbReference type="AlphaFoldDB" id="A0A6S7LQ09"/>